<dbReference type="AlphaFoldDB" id="A0A0D7CN81"/>
<reference evidence="1 2" key="1">
    <citation type="submission" date="2014-09" db="EMBL/GenBank/DDBJ databases">
        <title>Draft genome sequence of Streptomyces natalensis ATCC 27448, producer of the antifungal pimaricin.</title>
        <authorList>
            <person name="Mendes M.V."/>
            <person name="Beites T."/>
            <person name="Pires S."/>
            <person name="Santos C.L."/>
            <person name="Moradas-Ferreira P."/>
        </authorList>
    </citation>
    <scope>NUCLEOTIDE SEQUENCE [LARGE SCALE GENOMIC DNA]</scope>
    <source>
        <strain evidence="1 2">ATCC 27448</strain>
    </source>
</reference>
<dbReference type="Proteomes" id="UP000032458">
    <property type="component" value="Unassembled WGS sequence"/>
</dbReference>
<comment type="caution">
    <text evidence="1">The sequence shown here is derived from an EMBL/GenBank/DDBJ whole genome shotgun (WGS) entry which is preliminary data.</text>
</comment>
<organism evidence="1 2">
    <name type="scientific">Streptomyces natalensis ATCC 27448</name>
    <dbReference type="NCBI Taxonomy" id="1240678"/>
    <lineage>
        <taxon>Bacteria</taxon>
        <taxon>Bacillati</taxon>
        <taxon>Actinomycetota</taxon>
        <taxon>Actinomycetes</taxon>
        <taxon>Kitasatosporales</taxon>
        <taxon>Streptomycetaceae</taxon>
        <taxon>Streptomyces</taxon>
    </lineage>
</organism>
<name>A0A0D7CN81_9ACTN</name>
<gene>
    <name evidence="1" type="ORF">SNA_14865</name>
</gene>
<sequence>MNGTRIREQEDVVAGTVGDDVMTVHELLQVGETLRPKCGAGKSKDQAVQWLRVVNCPACLAGEE</sequence>
<dbReference type="PATRIC" id="fig|1240678.4.peg.3120"/>
<accession>A0A0D7CN81</accession>
<proteinExistence type="predicted"/>
<evidence type="ECO:0000313" key="1">
    <source>
        <dbReference type="EMBL" id="KIZ17305.1"/>
    </source>
</evidence>
<dbReference type="EMBL" id="JRKI01000023">
    <property type="protein sequence ID" value="KIZ17305.1"/>
    <property type="molecule type" value="Genomic_DNA"/>
</dbReference>
<evidence type="ECO:0000313" key="2">
    <source>
        <dbReference type="Proteomes" id="UP000032458"/>
    </source>
</evidence>
<keyword evidence="2" id="KW-1185">Reference proteome</keyword>
<dbReference type="RefSeq" id="WP_030067899.1">
    <property type="nucleotide sequence ID" value="NZ_JRKI01000023.1"/>
</dbReference>
<protein>
    <submittedName>
        <fullName evidence="1">Uncharacterized protein</fullName>
    </submittedName>
</protein>